<evidence type="ECO:0000256" key="3">
    <source>
        <dbReference type="ARBA" id="ARBA00022741"/>
    </source>
</evidence>
<keyword evidence="5 8" id="KW-0648">Protein biosynthesis</keyword>
<dbReference type="NCBIfam" id="TIGR00442">
    <property type="entry name" value="hisS"/>
    <property type="match status" value="1"/>
</dbReference>
<sequence length="437" mass="48568">MSSNSPQLLKGFRDFGPDKMSARLVMLEKIRKSFERFGFAPMETPVLEYEKTLTGKYGAEEKLMYRFSDQGGRAVAMRYDLTVPLARFYTTNKETLPKPFKRYAIGPVWRAENTQKGRFREFYQCDVDVVGSSSAIADAESIAAIYAALKDLGLQSVTIRINNRKIIQGILEVIGVDGKKTVSVLRFLDKIDKQGEGKVKKLLEQDGMSSGQVKDLFDYLQLSASESKGLQDNFSRLMLENKNLAEGIGELSDVLDALYGMGVTTYTVDLKLARGLDYYTGTVCEMVLSELPNFGSIAGGGRYNNLIGTVSGGKEKIPAVGMSIGIDRLIVALEDLDLIKYDSTQDVLVFNLDEDKLGTYLGIVTGLRRGGVNADLYYKTDSIDKQFKYADSKKINLAVIIGEDEIKKGIVTIKNLATRKQWSVKSNKLLEEIKKSL</sequence>
<dbReference type="InterPro" id="IPR045864">
    <property type="entry name" value="aa-tRNA-synth_II/BPL/LPL"/>
</dbReference>
<dbReference type="GO" id="GO:0005737">
    <property type="term" value="C:cytoplasm"/>
    <property type="evidence" value="ECO:0007669"/>
    <property type="project" value="UniProtKB-SubCell"/>
</dbReference>
<evidence type="ECO:0000259" key="10">
    <source>
        <dbReference type="PROSITE" id="PS50862"/>
    </source>
</evidence>
<name>A0A2H0VET6_9BACT</name>
<comment type="subunit">
    <text evidence="8">Homodimer.</text>
</comment>
<feature type="binding site" evidence="9">
    <location>
        <position position="274"/>
    </location>
    <ligand>
        <name>L-histidine</name>
        <dbReference type="ChEBI" id="CHEBI:57595"/>
    </ligand>
</feature>
<evidence type="ECO:0000313" key="11">
    <source>
        <dbReference type="EMBL" id="PIR96790.1"/>
    </source>
</evidence>
<dbReference type="GO" id="GO:0004821">
    <property type="term" value="F:histidine-tRNA ligase activity"/>
    <property type="evidence" value="ECO:0007669"/>
    <property type="project" value="UniProtKB-UniRule"/>
</dbReference>
<dbReference type="EMBL" id="PFAJ01000062">
    <property type="protein sequence ID" value="PIR96790.1"/>
    <property type="molecule type" value="Genomic_DNA"/>
</dbReference>
<dbReference type="Pfam" id="PF03129">
    <property type="entry name" value="HGTP_anticodon"/>
    <property type="match status" value="1"/>
</dbReference>
<dbReference type="InterPro" id="IPR004516">
    <property type="entry name" value="HisRS/HisZ"/>
</dbReference>
<evidence type="ECO:0000256" key="5">
    <source>
        <dbReference type="ARBA" id="ARBA00022917"/>
    </source>
</evidence>
<gene>
    <name evidence="8 11" type="primary">hisS</name>
    <name evidence="11" type="ORF">COT91_04795</name>
</gene>
<dbReference type="SUPFAM" id="SSF55681">
    <property type="entry name" value="Class II aaRS and biotin synthetases"/>
    <property type="match status" value="1"/>
</dbReference>
<feature type="binding site" evidence="9">
    <location>
        <begin position="278"/>
        <end position="279"/>
    </location>
    <ligand>
        <name>L-histidine</name>
        <dbReference type="ChEBI" id="CHEBI:57595"/>
    </ligand>
</feature>
<feature type="binding site" evidence="9">
    <location>
        <position position="124"/>
    </location>
    <ligand>
        <name>L-histidine</name>
        <dbReference type="ChEBI" id="CHEBI:57595"/>
    </ligand>
</feature>
<keyword evidence="4 8" id="KW-0067">ATP-binding</keyword>
<dbReference type="EC" id="6.1.1.21" evidence="8"/>
<evidence type="ECO:0000256" key="7">
    <source>
        <dbReference type="ARBA" id="ARBA00047639"/>
    </source>
</evidence>
<proteinExistence type="inferred from homology"/>
<dbReference type="HAMAP" id="MF_00127">
    <property type="entry name" value="His_tRNA_synth"/>
    <property type="match status" value="1"/>
</dbReference>
<dbReference type="Pfam" id="PF13393">
    <property type="entry name" value="tRNA-synt_His"/>
    <property type="match status" value="1"/>
</dbReference>
<dbReference type="InterPro" id="IPR036621">
    <property type="entry name" value="Anticodon-bd_dom_sf"/>
</dbReference>
<dbReference type="GO" id="GO:0005524">
    <property type="term" value="F:ATP binding"/>
    <property type="evidence" value="ECO:0007669"/>
    <property type="project" value="UniProtKB-UniRule"/>
</dbReference>
<dbReference type="PIRSF" id="PIRSF001549">
    <property type="entry name" value="His-tRNA_synth"/>
    <property type="match status" value="1"/>
</dbReference>
<protein>
    <recommendedName>
        <fullName evidence="8">Histidine--tRNA ligase</fullName>
        <ecNumber evidence="8">6.1.1.21</ecNumber>
    </recommendedName>
    <alternativeName>
        <fullName evidence="8">Histidyl-tRNA synthetase</fullName>
        <shortName evidence="8">HisRS</shortName>
    </alternativeName>
</protein>
<evidence type="ECO:0000256" key="1">
    <source>
        <dbReference type="ARBA" id="ARBA00008226"/>
    </source>
</evidence>
<dbReference type="PANTHER" id="PTHR11476">
    <property type="entry name" value="HISTIDYL-TRNA SYNTHETASE"/>
    <property type="match status" value="1"/>
</dbReference>
<comment type="caution">
    <text evidence="11">The sequence shown here is derived from an EMBL/GenBank/DDBJ whole genome shotgun (WGS) entry which is preliminary data.</text>
</comment>
<dbReference type="SUPFAM" id="SSF52954">
    <property type="entry name" value="Class II aaRS ABD-related"/>
    <property type="match status" value="1"/>
</dbReference>
<evidence type="ECO:0000256" key="4">
    <source>
        <dbReference type="ARBA" id="ARBA00022840"/>
    </source>
</evidence>
<evidence type="ECO:0000256" key="8">
    <source>
        <dbReference type="HAMAP-Rule" id="MF_00127"/>
    </source>
</evidence>
<evidence type="ECO:0000256" key="9">
    <source>
        <dbReference type="PIRSR" id="PIRSR001549-1"/>
    </source>
</evidence>
<keyword evidence="2 8" id="KW-0436">Ligase</keyword>
<feature type="binding site" evidence="9">
    <location>
        <position position="128"/>
    </location>
    <ligand>
        <name>L-histidine</name>
        <dbReference type="ChEBI" id="CHEBI:57595"/>
    </ligand>
</feature>
<dbReference type="InterPro" id="IPR033656">
    <property type="entry name" value="HisRS_anticodon"/>
</dbReference>
<dbReference type="PANTHER" id="PTHR11476:SF7">
    <property type="entry name" value="HISTIDINE--TRNA LIGASE"/>
    <property type="match status" value="1"/>
</dbReference>
<accession>A0A2H0VET6</accession>
<feature type="binding site" evidence="9">
    <location>
        <begin position="80"/>
        <end position="82"/>
    </location>
    <ligand>
        <name>L-histidine</name>
        <dbReference type="ChEBI" id="CHEBI:57595"/>
    </ligand>
</feature>
<feature type="domain" description="Aminoacyl-transfer RNA synthetases class-II family profile" evidence="10">
    <location>
        <begin position="1"/>
        <end position="342"/>
    </location>
</feature>
<dbReference type="Proteomes" id="UP000230557">
    <property type="component" value="Unassembled WGS sequence"/>
</dbReference>
<evidence type="ECO:0000256" key="6">
    <source>
        <dbReference type="ARBA" id="ARBA00023146"/>
    </source>
</evidence>
<comment type="catalytic activity">
    <reaction evidence="7 8">
        <text>tRNA(His) + L-histidine + ATP = L-histidyl-tRNA(His) + AMP + diphosphate + H(+)</text>
        <dbReference type="Rhea" id="RHEA:17313"/>
        <dbReference type="Rhea" id="RHEA-COMP:9665"/>
        <dbReference type="Rhea" id="RHEA-COMP:9689"/>
        <dbReference type="ChEBI" id="CHEBI:15378"/>
        <dbReference type="ChEBI" id="CHEBI:30616"/>
        <dbReference type="ChEBI" id="CHEBI:33019"/>
        <dbReference type="ChEBI" id="CHEBI:57595"/>
        <dbReference type="ChEBI" id="CHEBI:78442"/>
        <dbReference type="ChEBI" id="CHEBI:78527"/>
        <dbReference type="ChEBI" id="CHEBI:456215"/>
        <dbReference type="EC" id="6.1.1.21"/>
    </reaction>
</comment>
<reference evidence="12" key="1">
    <citation type="submission" date="2017-09" db="EMBL/GenBank/DDBJ databases">
        <title>Depth-based differentiation of microbial function through sediment-hosted aquifers and enrichment of novel symbionts in the deep terrestrial subsurface.</title>
        <authorList>
            <person name="Probst A.J."/>
            <person name="Ladd B."/>
            <person name="Jarett J.K."/>
            <person name="Geller-Mcgrath D.E."/>
            <person name="Sieber C.M.K."/>
            <person name="Emerson J.B."/>
            <person name="Anantharaman K."/>
            <person name="Thomas B.C."/>
            <person name="Malmstrom R."/>
            <person name="Stieglmeier M."/>
            <person name="Klingl A."/>
            <person name="Woyke T."/>
            <person name="Ryan C.M."/>
            <person name="Banfield J.F."/>
        </authorList>
    </citation>
    <scope>NUCLEOTIDE SEQUENCE [LARGE SCALE GENOMIC DNA]</scope>
</reference>
<keyword evidence="8" id="KW-0963">Cytoplasm</keyword>
<dbReference type="InterPro" id="IPR006195">
    <property type="entry name" value="aa-tRNA-synth_II"/>
</dbReference>
<dbReference type="PROSITE" id="PS50862">
    <property type="entry name" value="AA_TRNA_LIGASE_II"/>
    <property type="match status" value="1"/>
</dbReference>
<dbReference type="Gene3D" id="3.30.930.10">
    <property type="entry name" value="Bira Bifunctional Protein, Domain 2"/>
    <property type="match status" value="1"/>
</dbReference>
<dbReference type="InterPro" id="IPR041715">
    <property type="entry name" value="HisRS-like_core"/>
</dbReference>
<dbReference type="GO" id="GO:0006427">
    <property type="term" value="P:histidyl-tRNA aminoacylation"/>
    <property type="evidence" value="ECO:0007669"/>
    <property type="project" value="UniProtKB-UniRule"/>
</dbReference>
<evidence type="ECO:0000256" key="2">
    <source>
        <dbReference type="ARBA" id="ARBA00022598"/>
    </source>
</evidence>
<evidence type="ECO:0000313" key="12">
    <source>
        <dbReference type="Proteomes" id="UP000230557"/>
    </source>
</evidence>
<keyword evidence="6 8" id="KW-0030">Aminoacyl-tRNA synthetase</keyword>
<dbReference type="InterPro" id="IPR004154">
    <property type="entry name" value="Anticodon-bd"/>
</dbReference>
<dbReference type="CDD" id="cd00859">
    <property type="entry name" value="HisRS_anticodon"/>
    <property type="match status" value="1"/>
</dbReference>
<keyword evidence="3 8" id="KW-0547">Nucleotide-binding</keyword>
<comment type="subcellular location">
    <subcellularLocation>
        <location evidence="8">Cytoplasm</location>
    </subcellularLocation>
</comment>
<organism evidence="11 12">
    <name type="scientific">Candidatus Doudnabacteria bacterium CG10_big_fil_rev_8_21_14_0_10_41_10</name>
    <dbReference type="NCBI Taxonomy" id="1974551"/>
    <lineage>
        <taxon>Bacteria</taxon>
        <taxon>Candidatus Doudnaibacteriota</taxon>
    </lineage>
</organism>
<dbReference type="CDD" id="cd00773">
    <property type="entry name" value="HisRS-like_core"/>
    <property type="match status" value="1"/>
</dbReference>
<feature type="binding site" evidence="9">
    <location>
        <position position="110"/>
    </location>
    <ligand>
        <name>L-histidine</name>
        <dbReference type="ChEBI" id="CHEBI:57595"/>
    </ligand>
</feature>
<comment type="similarity">
    <text evidence="1 8">Belongs to the class-II aminoacyl-tRNA synthetase family.</text>
</comment>
<dbReference type="InterPro" id="IPR015807">
    <property type="entry name" value="His-tRNA-ligase"/>
</dbReference>
<dbReference type="Gene3D" id="3.40.50.800">
    <property type="entry name" value="Anticodon-binding domain"/>
    <property type="match status" value="1"/>
</dbReference>
<dbReference type="AlphaFoldDB" id="A0A2H0VET6"/>